<proteinExistence type="predicted"/>
<comment type="caution">
    <text evidence="1">The sequence shown here is derived from an EMBL/GenBank/DDBJ whole genome shotgun (WGS) entry which is preliminary data.</text>
</comment>
<gene>
    <name evidence="1" type="ORF">KSZ_33020</name>
</gene>
<reference evidence="1 2" key="1">
    <citation type="journal article" date="2021" name="Int. J. Syst. Evol. Microbiol.">
        <title>Reticulibacter mediterranei gen. nov., sp. nov., within the new family Reticulibacteraceae fam. nov., and Ktedonospora formicarum gen. nov., sp. nov., Ktedonobacter robiniae sp. nov., Dictyobacter formicarum sp. nov. and Dictyobacter arantiisoli sp. nov., belonging to the class Ktedonobacteria.</title>
        <authorList>
            <person name="Yabe S."/>
            <person name="Zheng Y."/>
            <person name="Wang C.M."/>
            <person name="Sakai Y."/>
            <person name="Abe K."/>
            <person name="Yokota A."/>
            <person name="Donadio S."/>
            <person name="Cavaletti L."/>
            <person name="Monciardini P."/>
        </authorList>
    </citation>
    <scope>NUCLEOTIDE SEQUENCE [LARGE SCALE GENOMIC DNA]</scope>
    <source>
        <strain evidence="1 2">SOSP1-9</strain>
    </source>
</reference>
<accession>A0ABQ3VHZ0</accession>
<dbReference type="Proteomes" id="UP000635565">
    <property type="component" value="Unassembled WGS sequence"/>
</dbReference>
<evidence type="ECO:0000313" key="2">
    <source>
        <dbReference type="Proteomes" id="UP000635565"/>
    </source>
</evidence>
<protein>
    <submittedName>
        <fullName evidence="1">Uncharacterized protein</fullName>
    </submittedName>
</protein>
<organism evidence="1 2">
    <name type="scientific">Dictyobacter formicarum</name>
    <dbReference type="NCBI Taxonomy" id="2778368"/>
    <lineage>
        <taxon>Bacteria</taxon>
        <taxon>Bacillati</taxon>
        <taxon>Chloroflexota</taxon>
        <taxon>Ktedonobacteria</taxon>
        <taxon>Ktedonobacterales</taxon>
        <taxon>Dictyobacteraceae</taxon>
        <taxon>Dictyobacter</taxon>
    </lineage>
</organism>
<evidence type="ECO:0000313" key="1">
    <source>
        <dbReference type="EMBL" id="GHO85296.1"/>
    </source>
</evidence>
<name>A0ABQ3VHZ0_9CHLR</name>
<dbReference type="RefSeq" id="WP_201362953.1">
    <property type="nucleotide sequence ID" value="NZ_BNJJ01000008.1"/>
</dbReference>
<dbReference type="EMBL" id="BNJJ01000008">
    <property type="protein sequence ID" value="GHO85296.1"/>
    <property type="molecule type" value="Genomic_DNA"/>
</dbReference>
<keyword evidence="2" id="KW-1185">Reference proteome</keyword>
<sequence>MADPLRRQVPEQTCVEMDLPVTILAVCKMNIKMRNYFVTVSHKQALLTIEASPAFDLAGNMSFSIE</sequence>